<evidence type="ECO:0008006" key="3">
    <source>
        <dbReference type="Google" id="ProtNLM"/>
    </source>
</evidence>
<reference evidence="1 2" key="1">
    <citation type="submission" date="2017-08" db="EMBL/GenBank/DDBJ databases">
        <title>Reclassification of Bisgaard taxon 37 and 44.</title>
        <authorList>
            <person name="Christensen H."/>
        </authorList>
    </citation>
    <scope>NUCLEOTIDE SEQUENCE [LARGE SCALE GENOMIC DNA]</scope>
    <source>
        <strain evidence="1 2">B96_4</strain>
    </source>
</reference>
<accession>A0A3A1XYW4</accession>
<organism evidence="1 2">
    <name type="scientific">Psittacicella melopsittaci</name>
    <dbReference type="NCBI Taxonomy" id="2028576"/>
    <lineage>
        <taxon>Bacteria</taxon>
        <taxon>Pseudomonadati</taxon>
        <taxon>Pseudomonadota</taxon>
        <taxon>Gammaproteobacteria</taxon>
        <taxon>Pasteurellales</taxon>
        <taxon>Psittacicellaceae</taxon>
        <taxon>Psittacicella</taxon>
    </lineage>
</organism>
<proteinExistence type="predicted"/>
<evidence type="ECO:0000313" key="1">
    <source>
        <dbReference type="EMBL" id="RIY31222.1"/>
    </source>
</evidence>
<dbReference type="AlphaFoldDB" id="A0A3A1XYW4"/>
<protein>
    <recommendedName>
        <fullName evidence="3">Restriction endonuclease subunit S</fullName>
    </recommendedName>
</protein>
<name>A0A3A1XYW4_9GAMM</name>
<comment type="caution">
    <text evidence="1">The sequence shown here is derived from an EMBL/GenBank/DDBJ whole genome shotgun (WGS) entry which is preliminary data.</text>
</comment>
<keyword evidence="2" id="KW-1185">Reference proteome</keyword>
<sequence length="61" mass="6926">MTKQIIQGPKLRFPGFSTPWVRDQVKNIFDEITRGQVLAVSKMSPVPTPIYISCLFITDSE</sequence>
<gene>
    <name evidence="1" type="ORF">CJP74_07815</name>
</gene>
<evidence type="ECO:0000313" key="2">
    <source>
        <dbReference type="Proteomes" id="UP000266258"/>
    </source>
</evidence>
<dbReference type="EMBL" id="NRJH01000086">
    <property type="protein sequence ID" value="RIY31222.1"/>
    <property type="molecule type" value="Genomic_DNA"/>
</dbReference>
<dbReference type="Proteomes" id="UP000266258">
    <property type="component" value="Unassembled WGS sequence"/>
</dbReference>